<dbReference type="Pfam" id="PF23055">
    <property type="entry name" value="DUF7041"/>
    <property type="match status" value="1"/>
</dbReference>
<reference evidence="2" key="2">
    <citation type="journal article" date="2023" name="Commun. Biol.">
        <title>Intrasexual cuticular hydrocarbon dimorphism in a wasp sheds light on hydrocarbon biosynthesis genes in Hymenoptera.</title>
        <authorList>
            <person name="Moris V.C."/>
            <person name="Podsiadlowski L."/>
            <person name="Martin S."/>
            <person name="Oeyen J.P."/>
            <person name="Donath A."/>
            <person name="Petersen M."/>
            <person name="Wilbrandt J."/>
            <person name="Misof B."/>
            <person name="Liedtke D."/>
            <person name="Thamm M."/>
            <person name="Scheiner R."/>
            <person name="Schmitt T."/>
            <person name="Niehuis O."/>
        </authorList>
    </citation>
    <scope>NUCLEOTIDE SEQUENCE</scope>
    <source>
        <strain evidence="2">GBR_01_08_01A</strain>
    </source>
</reference>
<sequence>MSKESEEVAPTAHVARVAAKIPPFWIVDPELWFPRVKLEFKSAGITTDETKFSHVVSNLEGNIAAEVADIIKNPPDTGKYEKLKKELVSRLTTSSTNRIRKVLEQQEMGDRTPSQFLQYLQNTAGETVPDEFLRSLWQNRLPANIQAILATLTTPTLQEAAALADKVHEVTPQRTVDAIQKETPRKDDNSLAMHVAELTRRIDELTWTERRSRSPNRSRNNARRRRSRSRIIEGVCWRHRKFGKKAYKCDPLCKLFKDFVPPEH</sequence>
<comment type="caution">
    <text evidence="2">The sequence shown here is derived from an EMBL/GenBank/DDBJ whole genome shotgun (WGS) entry which is preliminary data.</text>
</comment>
<dbReference type="InterPro" id="IPR055469">
    <property type="entry name" value="DUF7041"/>
</dbReference>
<name>A0AAD9RG06_9HYME</name>
<feature type="domain" description="DUF7041" evidence="1">
    <location>
        <begin position="21"/>
        <end position="104"/>
    </location>
</feature>
<accession>A0AAD9RG06</accession>
<reference evidence="2" key="1">
    <citation type="submission" date="2021-08" db="EMBL/GenBank/DDBJ databases">
        <authorList>
            <person name="Misof B."/>
            <person name="Oliver O."/>
            <person name="Podsiadlowski L."/>
            <person name="Donath A."/>
            <person name="Peters R."/>
            <person name="Mayer C."/>
            <person name="Rust J."/>
            <person name="Gunkel S."/>
            <person name="Lesny P."/>
            <person name="Martin S."/>
            <person name="Oeyen J.P."/>
            <person name="Petersen M."/>
            <person name="Panagiotis P."/>
            <person name="Wilbrandt J."/>
            <person name="Tanja T."/>
        </authorList>
    </citation>
    <scope>NUCLEOTIDE SEQUENCE</scope>
    <source>
        <strain evidence="2">GBR_01_08_01A</strain>
        <tissue evidence="2">Thorax + abdomen</tissue>
    </source>
</reference>
<dbReference type="EMBL" id="JAIFRP010000387">
    <property type="protein sequence ID" value="KAK2578346.1"/>
    <property type="molecule type" value="Genomic_DNA"/>
</dbReference>
<evidence type="ECO:0000313" key="2">
    <source>
        <dbReference type="EMBL" id="KAK2578346.1"/>
    </source>
</evidence>
<dbReference type="AlphaFoldDB" id="A0AAD9RG06"/>
<keyword evidence="3" id="KW-1185">Reference proteome</keyword>
<organism evidence="2 3">
    <name type="scientific">Odynerus spinipes</name>
    <dbReference type="NCBI Taxonomy" id="1348599"/>
    <lineage>
        <taxon>Eukaryota</taxon>
        <taxon>Metazoa</taxon>
        <taxon>Ecdysozoa</taxon>
        <taxon>Arthropoda</taxon>
        <taxon>Hexapoda</taxon>
        <taxon>Insecta</taxon>
        <taxon>Pterygota</taxon>
        <taxon>Neoptera</taxon>
        <taxon>Endopterygota</taxon>
        <taxon>Hymenoptera</taxon>
        <taxon>Apocrita</taxon>
        <taxon>Aculeata</taxon>
        <taxon>Vespoidea</taxon>
        <taxon>Vespidae</taxon>
        <taxon>Eumeninae</taxon>
        <taxon>Odynerus</taxon>
    </lineage>
</organism>
<dbReference type="Proteomes" id="UP001258017">
    <property type="component" value="Unassembled WGS sequence"/>
</dbReference>
<proteinExistence type="predicted"/>
<evidence type="ECO:0000313" key="3">
    <source>
        <dbReference type="Proteomes" id="UP001258017"/>
    </source>
</evidence>
<dbReference type="PANTHER" id="PTHR33327">
    <property type="entry name" value="ENDONUCLEASE"/>
    <property type="match status" value="1"/>
</dbReference>
<dbReference type="PANTHER" id="PTHR33327:SF3">
    <property type="entry name" value="RNA-DIRECTED DNA POLYMERASE"/>
    <property type="match status" value="1"/>
</dbReference>
<evidence type="ECO:0000259" key="1">
    <source>
        <dbReference type="Pfam" id="PF23055"/>
    </source>
</evidence>
<gene>
    <name evidence="2" type="ORF">KPH14_002620</name>
</gene>
<protein>
    <recommendedName>
        <fullName evidence="1">DUF7041 domain-containing protein</fullName>
    </recommendedName>
</protein>